<dbReference type="KEGG" id="blen:NCTC4824_03071"/>
<dbReference type="InterPro" id="IPR020108">
    <property type="entry name" value="Spore_coat_CotD"/>
</dbReference>
<evidence type="ECO:0000313" key="1">
    <source>
        <dbReference type="EMBL" id="SQI61122.1"/>
    </source>
</evidence>
<keyword evidence="2" id="KW-1185">Reference proteome</keyword>
<sequence length="110" mass="12696">MKGYQRNCSCNKGQNECTCGYPKAKPAQQLPTQTMPTQYQPVNQNTEYLGQDVIIPVVHPTHTTQVNHTNYKYMHSFPHTQSVVNSASQEHYCVCPSTHHHPSYKSKRYW</sequence>
<dbReference type="RefSeq" id="WP_082788830.1">
    <property type="nucleotide sequence ID" value="NZ_CBCSGM010000001.1"/>
</dbReference>
<keyword evidence="1" id="KW-0946">Virion</keyword>
<name>A0A2X4WR65_LEDLE</name>
<dbReference type="AlphaFoldDB" id="A0A2X4WR65"/>
<organism evidence="1 2">
    <name type="scientific">Lederbergia lenta</name>
    <name type="common">Bacillus lentus</name>
    <dbReference type="NCBI Taxonomy" id="1467"/>
    <lineage>
        <taxon>Bacteria</taxon>
        <taxon>Bacillati</taxon>
        <taxon>Bacillota</taxon>
        <taxon>Bacilli</taxon>
        <taxon>Bacillales</taxon>
        <taxon>Bacillaceae</taxon>
        <taxon>Lederbergia</taxon>
    </lineage>
</organism>
<accession>A0A2X4WR65</accession>
<proteinExistence type="predicted"/>
<gene>
    <name evidence="1" type="primary">cotD_2</name>
    <name evidence="1" type="ORF">NCTC4824_03071</name>
</gene>
<reference evidence="1 2" key="1">
    <citation type="submission" date="2018-06" db="EMBL/GenBank/DDBJ databases">
        <authorList>
            <consortium name="Pathogen Informatics"/>
            <person name="Doyle S."/>
        </authorList>
    </citation>
    <scope>NUCLEOTIDE SEQUENCE [LARGE SCALE GENOMIC DNA]</scope>
    <source>
        <strain evidence="1 2">NCTC4824</strain>
    </source>
</reference>
<dbReference type="Pfam" id="PF11122">
    <property type="entry name" value="Spore-coat_CotD"/>
    <property type="match status" value="1"/>
</dbReference>
<dbReference type="EMBL" id="LS483476">
    <property type="protein sequence ID" value="SQI61122.1"/>
    <property type="molecule type" value="Genomic_DNA"/>
</dbReference>
<protein>
    <submittedName>
        <fullName evidence="1">Spore coat protein</fullName>
    </submittedName>
</protein>
<keyword evidence="1" id="KW-0167">Capsid protein</keyword>
<evidence type="ECO:0000313" key="2">
    <source>
        <dbReference type="Proteomes" id="UP000249134"/>
    </source>
</evidence>
<dbReference type="Proteomes" id="UP000249134">
    <property type="component" value="Chromosome 1"/>
</dbReference>